<feature type="region of interest" description="Disordered" evidence="1">
    <location>
        <begin position="1"/>
        <end position="22"/>
    </location>
</feature>
<sequence>MSPGSLPSLAAPPTTAAAASPTPAPAPTHLIVVCCHGIWLGGPSAGHDEAEWLIAPFQAGETPTFVRHIEEGVRAHADDVANSVLVFSGAATRPETRLSEAQSYANVAAQNAYFGHLPSSSSSPSSPSSSSSSSHDGALPTTTTILLEERALDSFSNVLFSMTLFRARVGAWPASLTVVGHAFKRPRMEMHVAAVGFPAARTRHVGVDPPGVGRLLLLASASPSASPSAAAAAAAARRGADANEDGVLQRRPQQHQQEGQEWEDHPVLRGIRNAEREWREDPHGRGESLAGKRRGRNAWAAWQGVFEREVTDRGGLETVGEGEAERLVDEARRPWL</sequence>
<gene>
    <name evidence="2" type="ORF">Purlil1_196</name>
    <name evidence="3" type="ORF">VFPFJ_04469</name>
</gene>
<evidence type="ECO:0000256" key="1">
    <source>
        <dbReference type="SAM" id="MobiDB-lite"/>
    </source>
</evidence>
<reference evidence="2" key="2">
    <citation type="submission" date="2023-11" db="EMBL/GenBank/DDBJ databases">
        <authorList>
            <person name="Beijen E."/>
            <person name="Ohm R.A."/>
        </authorList>
    </citation>
    <scope>NUCLEOTIDE SEQUENCE</scope>
    <source>
        <strain evidence="2">CBS 150709</strain>
    </source>
</reference>
<dbReference type="PANTHER" id="PTHR28110">
    <property type="entry name" value="TRANSMEMBRANE PROTEIN"/>
    <property type="match status" value="1"/>
</dbReference>
<dbReference type="PANTHER" id="PTHR28110:SF1">
    <property type="entry name" value="TRANSMEMBRANE PROTEIN"/>
    <property type="match status" value="1"/>
</dbReference>
<reference evidence="3 4" key="1">
    <citation type="submission" date="2016-02" db="EMBL/GenBank/DDBJ databases">
        <title>Biosynthesis of antibiotic leucinostatins and their inhibition on Phytophthora in bio-control Purpureocillium lilacinum.</title>
        <authorList>
            <person name="Wang G."/>
            <person name="Liu Z."/>
            <person name="Lin R."/>
            <person name="Li E."/>
            <person name="Mao Z."/>
            <person name="Ling J."/>
            <person name="Yin W."/>
            <person name="Xie B."/>
        </authorList>
    </citation>
    <scope>NUCLEOTIDE SEQUENCE [LARGE SCALE GENOMIC DNA]</scope>
    <source>
        <strain evidence="3">PLFJ-1</strain>
    </source>
</reference>
<evidence type="ECO:0000313" key="4">
    <source>
        <dbReference type="Proteomes" id="UP000078340"/>
    </source>
</evidence>
<protein>
    <recommendedName>
        <fullName evidence="6">DUF218 domain-containing protein</fullName>
    </recommendedName>
</protein>
<keyword evidence="5" id="KW-1185">Reference proteome</keyword>
<evidence type="ECO:0000313" key="5">
    <source>
        <dbReference type="Proteomes" id="UP001287286"/>
    </source>
</evidence>
<reference evidence="2 5" key="3">
    <citation type="journal article" date="2024" name="Microbiol. Resour. Announc.">
        <title>Genome annotations for the ascomycete fungi Trichoderma harzianum, Trichoderma aggressivum, and Purpureocillium lilacinum.</title>
        <authorList>
            <person name="Beijen E.P.W."/>
            <person name="Ohm R.A."/>
        </authorList>
    </citation>
    <scope>NUCLEOTIDE SEQUENCE [LARGE SCALE GENOMIC DNA]</scope>
    <source>
        <strain evidence="2 5">CBS 150709</strain>
    </source>
</reference>
<evidence type="ECO:0000313" key="3">
    <source>
        <dbReference type="EMBL" id="OAQ90310.1"/>
    </source>
</evidence>
<comment type="caution">
    <text evidence="3">The sequence shown here is derived from an EMBL/GenBank/DDBJ whole genome shotgun (WGS) entry which is preliminary data.</text>
</comment>
<organism evidence="3 4">
    <name type="scientific">Purpureocillium lilacinum</name>
    <name type="common">Paecilomyces lilacinus</name>
    <dbReference type="NCBI Taxonomy" id="33203"/>
    <lineage>
        <taxon>Eukaryota</taxon>
        <taxon>Fungi</taxon>
        <taxon>Dikarya</taxon>
        <taxon>Ascomycota</taxon>
        <taxon>Pezizomycotina</taxon>
        <taxon>Sordariomycetes</taxon>
        <taxon>Hypocreomycetidae</taxon>
        <taxon>Hypocreales</taxon>
        <taxon>Ophiocordycipitaceae</taxon>
        <taxon>Purpureocillium</taxon>
    </lineage>
</organism>
<dbReference type="KEGG" id="plj:28886599"/>
<dbReference type="GO" id="GO:0005737">
    <property type="term" value="C:cytoplasm"/>
    <property type="evidence" value="ECO:0007669"/>
    <property type="project" value="TreeGrafter"/>
</dbReference>
<name>A0A179HLG6_PURLI</name>
<dbReference type="InterPro" id="IPR055323">
    <property type="entry name" value="C57A10.07/YOR238W"/>
</dbReference>
<proteinExistence type="predicted"/>
<feature type="region of interest" description="Disordered" evidence="1">
    <location>
        <begin position="118"/>
        <end position="140"/>
    </location>
</feature>
<dbReference type="GeneID" id="28886599"/>
<evidence type="ECO:0008006" key="6">
    <source>
        <dbReference type="Google" id="ProtNLM"/>
    </source>
</evidence>
<feature type="compositionally biased region" description="Low complexity" evidence="1">
    <location>
        <begin position="249"/>
        <end position="259"/>
    </location>
</feature>
<feature type="compositionally biased region" description="Low complexity" evidence="1">
    <location>
        <begin position="118"/>
        <end position="134"/>
    </location>
</feature>
<feature type="region of interest" description="Disordered" evidence="1">
    <location>
        <begin position="230"/>
        <end position="294"/>
    </location>
</feature>
<dbReference type="EMBL" id="LSBI01000004">
    <property type="protein sequence ID" value="OAQ90310.1"/>
    <property type="molecule type" value="Genomic_DNA"/>
</dbReference>
<feature type="compositionally biased region" description="Low complexity" evidence="1">
    <location>
        <begin position="1"/>
        <end position="21"/>
    </location>
</feature>
<accession>A0A179HLG6</accession>
<dbReference type="OrthoDB" id="4347at2759"/>
<dbReference type="OMA" id="FHIVETA"/>
<feature type="compositionally biased region" description="Basic and acidic residues" evidence="1">
    <location>
        <begin position="262"/>
        <end position="286"/>
    </location>
</feature>
<dbReference type="EMBL" id="JAWRVI010000001">
    <property type="protein sequence ID" value="KAK4095400.1"/>
    <property type="molecule type" value="Genomic_DNA"/>
</dbReference>
<evidence type="ECO:0000313" key="2">
    <source>
        <dbReference type="EMBL" id="KAK4095400.1"/>
    </source>
</evidence>
<dbReference type="Proteomes" id="UP000078340">
    <property type="component" value="Unassembled WGS sequence"/>
</dbReference>
<dbReference type="STRING" id="33203.A0A179HLG6"/>
<dbReference type="AlphaFoldDB" id="A0A179HLG6"/>
<dbReference type="Proteomes" id="UP001287286">
    <property type="component" value="Unassembled WGS sequence"/>
</dbReference>